<dbReference type="EMBL" id="LN649232">
    <property type="protein sequence ID" value="CEI38483.1"/>
    <property type="molecule type" value="Genomic_DNA"/>
</dbReference>
<name>A0A2L2SYC9_9HYPO</name>
<dbReference type="Proteomes" id="UP000245910">
    <property type="component" value="Chromosome IIII"/>
</dbReference>
<reference evidence="2" key="1">
    <citation type="submission" date="2014-10" db="EMBL/GenBank/DDBJ databases">
        <authorList>
            <person name="King R."/>
        </authorList>
    </citation>
    <scope>NUCLEOTIDE SEQUENCE [LARGE SCALE GENOMIC DNA]</scope>
    <source>
        <strain evidence="2">A3/5</strain>
    </source>
</reference>
<proteinExistence type="predicted"/>
<evidence type="ECO:0000313" key="1">
    <source>
        <dbReference type="EMBL" id="CEI38483.1"/>
    </source>
</evidence>
<organism evidence="1 2">
    <name type="scientific">Fusarium venenatum</name>
    <dbReference type="NCBI Taxonomy" id="56646"/>
    <lineage>
        <taxon>Eukaryota</taxon>
        <taxon>Fungi</taxon>
        <taxon>Dikarya</taxon>
        <taxon>Ascomycota</taxon>
        <taxon>Pezizomycotina</taxon>
        <taxon>Sordariomycetes</taxon>
        <taxon>Hypocreomycetidae</taxon>
        <taxon>Hypocreales</taxon>
        <taxon>Nectriaceae</taxon>
        <taxon>Fusarium</taxon>
    </lineage>
</organism>
<evidence type="ECO:0000313" key="2">
    <source>
        <dbReference type="Proteomes" id="UP000245910"/>
    </source>
</evidence>
<keyword evidence="2" id="KW-1185">Reference proteome</keyword>
<dbReference type="AlphaFoldDB" id="A0A2L2SYC9"/>
<protein>
    <submittedName>
        <fullName evidence="1">Uncharacterized protein</fullName>
    </submittedName>
</protein>
<accession>A0A2L2SYC9</accession>
<sequence>MEMLDTAPDCLDPATRSAAESWMTSVPSPEQTILFALKPPYPTLSMISSQDIIFNNCFIRVESALRKRLNVIVQLVEVILFLRVANHAFKYVYLTVFDLIRDVDGNPEKEGAIQEIHELPWLDWWWLLSLFMRRLDEGDSADWAQSGSVAKEDDSVSQVPLKRL</sequence>